<dbReference type="Pfam" id="PF14332">
    <property type="entry name" value="DUF4388"/>
    <property type="match status" value="1"/>
</dbReference>
<feature type="compositionally biased region" description="Low complexity" evidence="1">
    <location>
        <begin position="421"/>
        <end position="430"/>
    </location>
</feature>
<evidence type="ECO:0000313" key="3">
    <source>
        <dbReference type="EMBL" id="MBJ7602641.1"/>
    </source>
</evidence>
<name>A0A934KFT2_9BACT</name>
<dbReference type="RefSeq" id="WP_338177333.1">
    <property type="nucleotide sequence ID" value="NZ_JAEKNQ010000021.1"/>
</dbReference>
<feature type="compositionally biased region" description="Low complexity" evidence="1">
    <location>
        <begin position="458"/>
        <end position="477"/>
    </location>
</feature>
<evidence type="ECO:0000313" key="4">
    <source>
        <dbReference type="Proteomes" id="UP000620075"/>
    </source>
</evidence>
<dbReference type="AlphaFoldDB" id="A0A934KFT2"/>
<accession>A0A934KFT2</accession>
<dbReference type="PANTHER" id="PTHR48125">
    <property type="entry name" value="LP07818P1"/>
    <property type="match status" value="1"/>
</dbReference>
<gene>
    <name evidence="3" type="ORF">JF888_05540</name>
</gene>
<organism evidence="3 4">
    <name type="scientific">Candidatus Dormiibacter inghamiae</name>
    <dbReference type="NCBI Taxonomy" id="3127013"/>
    <lineage>
        <taxon>Bacteria</taxon>
        <taxon>Bacillati</taxon>
        <taxon>Candidatus Dormiibacterota</taxon>
        <taxon>Candidatus Dormibacteria</taxon>
        <taxon>Candidatus Dormibacterales</taxon>
        <taxon>Candidatus Dormibacteraceae</taxon>
        <taxon>Candidatus Dormiibacter</taxon>
    </lineage>
</organism>
<feature type="region of interest" description="Disordered" evidence="1">
    <location>
        <begin position="104"/>
        <end position="197"/>
    </location>
</feature>
<feature type="compositionally biased region" description="Low complexity" evidence="1">
    <location>
        <begin position="131"/>
        <end position="145"/>
    </location>
</feature>
<sequence>MENALEAKGSLTETRLRRLLEAAQNERATGTLTLRQDGQQATSLYFLFGHLFHAVGGGGAGDDAVVQALAWSSGEFDFDAKAKLPPDESVRASIPDLIARANSESQGQAPAGPNGGRPQAWSPPGAQPKESQPAQSAQVPQPQQPYDRRSEQPYQRPGQSYEQQRSRGPEAEPTAPPEIRRGLKFRPVPKHGREPIPVPNGELMYDSLKTSFVDFPRLLTTLEREGYTGYVRLLADNATGLIYFREGTALEAVYDAGQDSAELGTEALGHFAQEVGRGQGVLDVVALAPDLVDGLYHVTVAQSVYTQLYAGWVDMHAFLRFLEERQLTGSLMVRSPAATGVIILDEGRLAGAYTSTAQQVANSTDGVLALCEDPNAMIEVKEAADERRPPLDLSQVVGQRQGGQNFGQPAATAPQPPPPTSSSRSRQYQPAGPAQRAPEAPSAPSYLAPRQPEPTPQQAPGYQQAAYAQPASSQTTAWPRHEQAQTATSGTAYEEVTGDLIQMTEEALGNRSRKIKDLLANAEKSRSGLEKAIDEIPQVSILFVDTARLESLANELRAKLQSYPA</sequence>
<protein>
    <submittedName>
        <fullName evidence="3">DUF4388 domain-containing protein</fullName>
    </submittedName>
</protein>
<dbReference type="EMBL" id="JAEKNQ010000021">
    <property type="protein sequence ID" value="MBJ7602641.1"/>
    <property type="molecule type" value="Genomic_DNA"/>
</dbReference>
<dbReference type="Proteomes" id="UP000620075">
    <property type="component" value="Unassembled WGS sequence"/>
</dbReference>
<feature type="domain" description="PatA-like N-terminal" evidence="2">
    <location>
        <begin position="8"/>
        <end position="101"/>
    </location>
</feature>
<comment type="caution">
    <text evidence="3">The sequence shown here is derived from an EMBL/GenBank/DDBJ whole genome shotgun (WGS) entry which is preliminary data.</text>
</comment>
<feature type="region of interest" description="Disordered" evidence="1">
    <location>
        <begin position="399"/>
        <end position="491"/>
    </location>
</feature>
<evidence type="ECO:0000256" key="1">
    <source>
        <dbReference type="SAM" id="MobiDB-lite"/>
    </source>
</evidence>
<proteinExistence type="predicted"/>
<evidence type="ECO:0000259" key="2">
    <source>
        <dbReference type="Pfam" id="PF14332"/>
    </source>
</evidence>
<dbReference type="PANTHER" id="PTHR48125:SF12">
    <property type="entry name" value="AT HOOK TRANSCRIPTION FACTOR FAMILY-RELATED"/>
    <property type="match status" value="1"/>
</dbReference>
<dbReference type="InterPro" id="IPR025497">
    <property type="entry name" value="PatA-like_N"/>
</dbReference>
<reference evidence="3 4" key="1">
    <citation type="submission" date="2020-10" db="EMBL/GenBank/DDBJ databases">
        <title>Ca. Dormibacterota MAGs.</title>
        <authorList>
            <person name="Montgomery K."/>
        </authorList>
    </citation>
    <scope>NUCLEOTIDE SEQUENCE [LARGE SCALE GENOMIC DNA]</scope>
    <source>
        <strain evidence="3">SC8811_S16_3</strain>
    </source>
</reference>